<dbReference type="Proteomes" id="UP000249082">
    <property type="component" value="Unassembled WGS sequence"/>
</dbReference>
<accession>A0A2W5NER1</accession>
<evidence type="ECO:0000313" key="3">
    <source>
        <dbReference type="Proteomes" id="UP000249082"/>
    </source>
</evidence>
<comment type="caution">
    <text evidence="2">The sequence shown here is derived from an EMBL/GenBank/DDBJ whole genome shotgun (WGS) entry which is preliminary data.</text>
</comment>
<dbReference type="EMBL" id="QFPX01000022">
    <property type="protein sequence ID" value="PZQ51991.1"/>
    <property type="molecule type" value="Genomic_DNA"/>
</dbReference>
<keyword evidence="1" id="KW-0812">Transmembrane</keyword>
<dbReference type="AlphaFoldDB" id="A0A2W5NER1"/>
<feature type="transmembrane region" description="Helical" evidence="1">
    <location>
        <begin position="74"/>
        <end position="92"/>
    </location>
</feature>
<evidence type="ECO:0000313" key="2">
    <source>
        <dbReference type="EMBL" id="PZQ51991.1"/>
    </source>
</evidence>
<name>A0A2W5NER1_9SPHN</name>
<sequence>MVAAVLSAGFYLIPEARFSPAYWTTLGLVTAAGFFPRSLVTILLRAPRWCWVVSLLVAMASFCCVLLLQTPVATAAIFVGSLSAAFLGAGLARHLAMVDARLLAWGEDGLVPVTRDLLLGRVTAGMLHDLAQPLNVISMANGNMRYIVEQLDIGEDNRKQLLDRVARISSHTEAAAFILSLFRWFGRDGDKERSALNVRSALERALAATKSNVRHHGVSVELEGNALEHLLPEHHGALEMMAVAALLSAFGGFIGPNNEKRKGKVLLRAAMTPAHVVVTVRCIDENAAPAPARKLDHATLWLVEQVAIEAGGDFRSMLRSAQPTRFVIRLGRDDI</sequence>
<gene>
    <name evidence="2" type="ORF">DI555_19955</name>
</gene>
<evidence type="ECO:0000256" key="1">
    <source>
        <dbReference type="SAM" id="Phobius"/>
    </source>
</evidence>
<protein>
    <submittedName>
        <fullName evidence="2">Uncharacterized protein</fullName>
    </submittedName>
</protein>
<dbReference type="Gene3D" id="1.10.287.130">
    <property type="match status" value="1"/>
</dbReference>
<keyword evidence="1" id="KW-0472">Membrane</keyword>
<keyword evidence="1" id="KW-1133">Transmembrane helix</keyword>
<proteinExistence type="predicted"/>
<feature type="transmembrane region" description="Helical" evidence="1">
    <location>
        <begin position="49"/>
        <end position="68"/>
    </location>
</feature>
<organism evidence="2 3">
    <name type="scientific">Novosphingobium pentaromativorans</name>
    <dbReference type="NCBI Taxonomy" id="205844"/>
    <lineage>
        <taxon>Bacteria</taxon>
        <taxon>Pseudomonadati</taxon>
        <taxon>Pseudomonadota</taxon>
        <taxon>Alphaproteobacteria</taxon>
        <taxon>Sphingomonadales</taxon>
        <taxon>Sphingomonadaceae</taxon>
        <taxon>Novosphingobium</taxon>
    </lineage>
</organism>
<feature type="transmembrane region" description="Helical" evidence="1">
    <location>
        <begin position="20"/>
        <end position="37"/>
    </location>
</feature>
<reference evidence="2 3" key="1">
    <citation type="submission" date="2017-08" db="EMBL/GenBank/DDBJ databases">
        <title>Infants hospitalized years apart are colonized by the same room-sourced microbial strains.</title>
        <authorList>
            <person name="Brooks B."/>
            <person name="Olm M.R."/>
            <person name="Firek B.A."/>
            <person name="Baker R."/>
            <person name="Thomas B.C."/>
            <person name="Morowitz M.J."/>
            <person name="Banfield J.F."/>
        </authorList>
    </citation>
    <scope>NUCLEOTIDE SEQUENCE [LARGE SCALE GENOMIC DNA]</scope>
    <source>
        <strain evidence="2">S2_005_002_R2_33</strain>
    </source>
</reference>